<gene>
    <name evidence="1" type="ORF">S12H4_25796</name>
</gene>
<organism evidence="1">
    <name type="scientific">marine sediment metagenome</name>
    <dbReference type="NCBI Taxonomy" id="412755"/>
    <lineage>
        <taxon>unclassified sequences</taxon>
        <taxon>metagenomes</taxon>
        <taxon>ecological metagenomes</taxon>
    </lineage>
</organism>
<accession>X1R9Z4</accession>
<sequence length="87" mass="9992">MDVIGGLVSSDNDFRIIFTNIKVTKNTRLMIEFLANYYIDKNQSVIPSVKFLETHLHSSISPRSIKYVTDTLVGFHILKKNTRSMTQ</sequence>
<reference evidence="1" key="1">
    <citation type="journal article" date="2014" name="Front. Microbiol.">
        <title>High frequency of phylogenetically diverse reductive dehalogenase-homologous genes in deep subseafloor sedimentary metagenomes.</title>
        <authorList>
            <person name="Kawai M."/>
            <person name="Futagami T."/>
            <person name="Toyoda A."/>
            <person name="Takaki Y."/>
            <person name="Nishi S."/>
            <person name="Hori S."/>
            <person name="Arai W."/>
            <person name="Tsubouchi T."/>
            <person name="Morono Y."/>
            <person name="Uchiyama I."/>
            <person name="Ito T."/>
            <person name="Fujiyama A."/>
            <person name="Inagaki F."/>
            <person name="Takami H."/>
        </authorList>
    </citation>
    <scope>NUCLEOTIDE SEQUENCE</scope>
    <source>
        <strain evidence="1">Expedition CK06-06</strain>
    </source>
</reference>
<evidence type="ECO:0000313" key="1">
    <source>
        <dbReference type="EMBL" id="GAI77383.1"/>
    </source>
</evidence>
<comment type="caution">
    <text evidence="1">The sequence shown here is derived from an EMBL/GenBank/DDBJ whole genome shotgun (WGS) entry which is preliminary data.</text>
</comment>
<name>X1R9Z4_9ZZZZ</name>
<dbReference type="EMBL" id="BARW01014575">
    <property type="protein sequence ID" value="GAI77383.1"/>
    <property type="molecule type" value="Genomic_DNA"/>
</dbReference>
<proteinExistence type="predicted"/>
<protein>
    <submittedName>
        <fullName evidence="1">Uncharacterized protein</fullName>
    </submittedName>
</protein>
<feature type="non-terminal residue" evidence="1">
    <location>
        <position position="87"/>
    </location>
</feature>
<dbReference type="AlphaFoldDB" id="X1R9Z4"/>